<reference evidence="5" key="1">
    <citation type="submission" date="2020-10" db="EMBL/GenBank/DDBJ databases">
        <title>Taxonomic study of unclassified bacteria belonging to the class Ktedonobacteria.</title>
        <authorList>
            <person name="Yabe S."/>
            <person name="Wang C.M."/>
            <person name="Zheng Y."/>
            <person name="Sakai Y."/>
            <person name="Cavaletti L."/>
            <person name="Monciardini P."/>
            <person name="Donadio S."/>
        </authorList>
    </citation>
    <scope>NUCLEOTIDE SEQUENCE</scope>
    <source>
        <strain evidence="5">ID150040</strain>
    </source>
</reference>
<evidence type="ECO:0000259" key="2">
    <source>
        <dbReference type="Pfam" id="PF16216"/>
    </source>
</evidence>
<proteinExistence type="predicted"/>
<organism evidence="5 6">
    <name type="scientific">Reticulibacter mediterranei</name>
    <dbReference type="NCBI Taxonomy" id="2778369"/>
    <lineage>
        <taxon>Bacteria</taxon>
        <taxon>Bacillati</taxon>
        <taxon>Chloroflexota</taxon>
        <taxon>Ktedonobacteria</taxon>
        <taxon>Ktedonobacterales</taxon>
        <taxon>Reticulibacteraceae</taxon>
        <taxon>Reticulibacter</taxon>
    </lineage>
</organism>
<dbReference type="PANTHER" id="PTHR37321">
    <property type="entry name" value="EXPORTED PROTEIN-RELATED"/>
    <property type="match status" value="1"/>
</dbReference>
<feature type="domain" description="GxGYxYP putative glycoside hydrolase third N-terminal" evidence="4">
    <location>
        <begin position="174"/>
        <end position="266"/>
    </location>
</feature>
<feature type="domain" description="GxGYxYP putative glycoside hydrolase first N-terminal" evidence="2">
    <location>
        <begin position="25"/>
        <end position="95"/>
    </location>
</feature>
<dbReference type="InterPro" id="IPR048310">
    <property type="entry name" value="GxGYxYP_N_2nd"/>
</dbReference>
<feature type="domain" description="GxGYxYP putative glycoside hydrolase C-terminal" evidence="1">
    <location>
        <begin position="289"/>
        <end position="526"/>
    </location>
</feature>
<dbReference type="Pfam" id="PF16216">
    <property type="entry name" value="GxGYxYP_N"/>
    <property type="match status" value="1"/>
</dbReference>
<keyword evidence="6" id="KW-1185">Reference proteome</keyword>
<dbReference type="AlphaFoldDB" id="A0A8J3IHX3"/>
<dbReference type="EMBL" id="BNJK01000001">
    <property type="protein sequence ID" value="GHO95849.1"/>
    <property type="molecule type" value="Genomic_DNA"/>
</dbReference>
<evidence type="ECO:0000313" key="6">
    <source>
        <dbReference type="Proteomes" id="UP000597444"/>
    </source>
</evidence>
<dbReference type="Pfam" id="PF20958">
    <property type="entry name" value="GxGYxYP_N_3rd"/>
    <property type="match status" value="1"/>
</dbReference>
<dbReference type="InterPro" id="IPR025832">
    <property type="entry name" value="GxGYxYP_C"/>
</dbReference>
<evidence type="ECO:0000313" key="5">
    <source>
        <dbReference type="EMBL" id="GHO95849.1"/>
    </source>
</evidence>
<name>A0A8J3IHX3_9CHLR</name>
<evidence type="ECO:0000259" key="4">
    <source>
        <dbReference type="Pfam" id="PF20958"/>
    </source>
</evidence>
<comment type="caution">
    <text evidence="5">The sequence shown here is derived from an EMBL/GenBank/DDBJ whole genome shotgun (WGS) entry which is preliminary data.</text>
</comment>
<accession>A0A8J3IHX3</accession>
<dbReference type="InterPro" id="IPR048309">
    <property type="entry name" value="GxGYxYP_N_3rd"/>
</dbReference>
<dbReference type="Pfam" id="PF20957">
    <property type="entry name" value="GxGYxYP_N_2nd"/>
    <property type="match status" value="1"/>
</dbReference>
<feature type="domain" description="GxGYxYP putative glycoside hydrolase second N-terminal" evidence="3">
    <location>
        <begin position="98"/>
        <end position="166"/>
    </location>
</feature>
<dbReference type="Pfam" id="PF14323">
    <property type="entry name" value="GxGYxYP_C"/>
    <property type="match status" value="1"/>
</dbReference>
<sequence length="530" mass="58855">MSNEVAGLLWPAGNMLPVFQAPQHLDIYDIRSASHEVQLAATTMVGVLNRPQPRVYLITGDDDLFWLKQVLHELPQTTVPQKGNNVITAMLTAYRQYIQGLIIYDPALIDTVNVATTLAGQRDAMVVAPSLAQELESTFELPVLVDLRTYQWRNRVQAYRWAQQNLLVDASSHLVAGMAPETMTGLRSFLVATRTFVYWLDSRKYWPVRNEGFSERRLMQQILQAFSPGSLHLGWFIDESSGVYLTSRTAMGVLASDYCTNLEVLSAVQPQSVPAVQQSMPVDVPIVTKKVYLSFTISDGDNLQYCQHRMLRLWHDPVRGSLPIGWTIAPALLEAAPSLAAYYLSTTTPNDELIAGPSGASYMFPAHWPIDHLSPFLQRTGQLMQKMGLKTLAVLDSGLLQASGLPLLSRIRLTGMSFTSRPHQHRLIQELAQFGVNGLLSGAGVVNASWKKVGDVPLYRNLGLANNATTAVRLIKAAVFLHRNRPLFLNIYMLAWTITLADLKQVMEMLGDGYEVVLPGTLLAMLAENL</sequence>
<dbReference type="Gene3D" id="3.20.20.490">
    <property type="entry name" value="GxGYxYP glycoside hydrolase, C-terminal domain"/>
    <property type="match status" value="1"/>
</dbReference>
<evidence type="ECO:0008006" key="7">
    <source>
        <dbReference type="Google" id="ProtNLM"/>
    </source>
</evidence>
<dbReference type="PANTHER" id="PTHR37321:SF1">
    <property type="entry name" value="EXPORTED PROTEIN"/>
    <property type="match status" value="1"/>
</dbReference>
<gene>
    <name evidence="5" type="ORF">KSF_058970</name>
</gene>
<evidence type="ECO:0000259" key="1">
    <source>
        <dbReference type="Pfam" id="PF14323"/>
    </source>
</evidence>
<dbReference type="RefSeq" id="WP_220206508.1">
    <property type="nucleotide sequence ID" value="NZ_BNJK01000001.1"/>
</dbReference>
<dbReference type="InterPro" id="IPR032626">
    <property type="entry name" value="GxGYxYP_N_1st"/>
</dbReference>
<dbReference type="Proteomes" id="UP000597444">
    <property type="component" value="Unassembled WGS sequence"/>
</dbReference>
<protein>
    <recommendedName>
        <fullName evidence="7">GxGYxYP putative glycoside hydrolase N-terminal domain-containing protein</fullName>
    </recommendedName>
</protein>
<dbReference type="InterPro" id="IPR038410">
    <property type="entry name" value="GxGYxYP_C_sf"/>
</dbReference>
<evidence type="ECO:0000259" key="3">
    <source>
        <dbReference type="Pfam" id="PF20957"/>
    </source>
</evidence>